<dbReference type="Proteomes" id="UP000299102">
    <property type="component" value="Unassembled WGS sequence"/>
</dbReference>
<name>A0A4C1VCM5_EUMVA</name>
<organism evidence="1 2">
    <name type="scientific">Eumeta variegata</name>
    <name type="common">Bagworm moth</name>
    <name type="synonym">Eumeta japonica</name>
    <dbReference type="NCBI Taxonomy" id="151549"/>
    <lineage>
        <taxon>Eukaryota</taxon>
        <taxon>Metazoa</taxon>
        <taxon>Ecdysozoa</taxon>
        <taxon>Arthropoda</taxon>
        <taxon>Hexapoda</taxon>
        <taxon>Insecta</taxon>
        <taxon>Pterygota</taxon>
        <taxon>Neoptera</taxon>
        <taxon>Endopterygota</taxon>
        <taxon>Lepidoptera</taxon>
        <taxon>Glossata</taxon>
        <taxon>Ditrysia</taxon>
        <taxon>Tineoidea</taxon>
        <taxon>Psychidae</taxon>
        <taxon>Oiketicinae</taxon>
        <taxon>Eumeta</taxon>
    </lineage>
</organism>
<protein>
    <submittedName>
        <fullName evidence="1">Uncharacterized protein</fullName>
    </submittedName>
</protein>
<evidence type="ECO:0000313" key="1">
    <source>
        <dbReference type="EMBL" id="GBP36052.1"/>
    </source>
</evidence>
<dbReference type="EMBL" id="BGZK01000313">
    <property type="protein sequence ID" value="GBP36052.1"/>
    <property type="molecule type" value="Genomic_DNA"/>
</dbReference>
<dbReference type="AlphaFoldDB" id="A0A4C1VCM5"/>
<gene>
    <name evidence="1" type="ORF">EVAR_29182_1</name>
</gene>
<evidence type="ECO:0000313" key="2">
    <source>
        <dbReference type="Proteomes" id="UP000299102"/>
    </source>
</evidence>
<reference evidence="1 2" key="1">
    <citation type="journal article" date="2019" name="Commun. Biol.">
        <title>The bagworm genome reveals a unique fibroin gene that provides high tensile strength.</title>
        <authorList>
            <person name="Kono N."/>
            <person name="Nakamura H."/>
            <person name="Ohtoshi R."/>
            <person name="Tomita M."/>
            <person name="Numata K."/>
            <person name="Arakawa K."/>
        </authorList>
    </citation>
    <scope>NUCLEOTIDE SEQUENCE [LARGE SCALE GENOMIC DNA]</scope>
</reference>
<sequence>MPGECIAEESYTVSPRAAPGRHLSGSLLADFGLRNPPRRAGRPSSLYDGNVTSGGQATVLFFLDANIEGILTSRPHDTDPRLLTIVAVNKMTKSVISGLTYLGTERVV</sequence>
<accession>A0A4C1VCM5</accession>
<comment type="caution">
    <text evidence="1">The sequence shown here is derived from an EMBL/GenBank/DDBJ whole genome shotgun (WGS) entry which is preliminary data.</text>
</comment>
<proteinExistence type="predicted"/>
<keyword evidence="2" id="KW-1185">Reference proteome</keyword>